<gene>
    <name evidence="7" type="primary">A08g500140.1_BraROA</name>
    <name evidence="7" type="ORF">IGI04_029246</name>
</gene>
<dbReference type="SMART" id="SM00575">
    <property type="entry name" value="ZnF_PMZ"/>
    <property type="match status" value="1"/>
</dbReference>
<evidence type="ECO:0000259" key="6">
    <source>
        <dbReference type="PROSITE" id="PS50966"/>
    </source>
</evidence>
<feature type="domain" description="SWIM-type" evidence="6">
    <location>
        <begin position="356"/>
        <end position="388"/>
    </location>
</feature>
<feature type="region of interest" description="Disordered" evidence="5">
    <location>
        <begin position="116"/>
        <end position="162"/>
    </location>
</feature>
<dbReference type="PROSITE" id="PS50966">
    <property type="entry name" value="ZF_SWIM"/>
    <property type="match status" value="1"/>
</dbReference>
<keyword evidence="1" id="KW-0479">Metal-binding</keyword>
<proteinExistence type="predicted"/>
<evidence type="ECO:0000256" key="1">
    <source>
        <dbReference type="ARBA" id="ARBA00022723"/>
    </source>
</evidence>
<dbReference type="EMBL" id="JADBGQ010000007">
    <property type="protein sequence ID" value="KAG5387705.1"/>
    <property type="molecule type" value="Genomic_DNA"/>
</dbReference>
<evidence type="ECO:0000313" key="8">
    <source>
        <dbReference type="Proteomes" id="UP000823674"/>
    </source>
</evidence>
<name>A0ABQ7LMC8_BRACM</name>
<evidence type="ECO:0000256" key="3">
    <source>
        <dbReference type="ARBA" id="ARBA00022833"/>
    </source>
</evidence>
<keyword evidence="2 4" id="KW-0863">Zinc-finger</keyword>
<reference evidence="7 8" key="1">
    <citation type="submission" date="2021-03" db="EMBL/GenBank/DDBJ databases">
        <authorList>
            <person name="King G.J."/>
            <person name="Bancroft I."/>
            <person name="Baten A."/>
            <person name="Bloomfield J."/>
            <person name="Borpatragohain P."/>
            <person name="He Z."/>
            <person name="Irish N."/>
            <person name="Irwin J."/>
            <person name="Liu K."/>
            <person name="Mauleon R.P."/>
            <person name="Moore J."/>
            <person name="Morris R."/>
            <person name="Ostergaard L."/>
            <person name="Wang B."/>
            <person name="Wells R."/>
        </authorList>
    </citation>
    <scope>NUCLEOTIDE SEQUENCE [LARGE SCALE GENOMIC DNA]</scope>
    <source>
        <strain evidence="7">R-o-18</strain>
        <tissue evidence="7">Leaf</tissue>
    </source>
</reference>
<sequence>MKDMAQIPVVYGEWVVKGSLWEFVVNNRKGGRMFLVPDGCTHGELHEMAQEDYGLDKKIEKVELTYSLPDVILQQMAPDTPPMHVTNDRQVRNLIELAKTHFVRLCVSSQSHVEAGVDDDADVSDGDDSNFADEDTGQDSDSSWDEDSNDADDVQATADDVQATVDVDVDDGGLMRRPSCSTAPTMSVRVFDREVVPAIHGRGVQVWDVREHNHENVKDEDSDEDANETLYDGYKAQFSGGEGRSLSLKDNIYVGQSFASKDELVSKLKSVAVEYKFTFSAYKTTKTLYVAKCRVQGCGWKLRASVKHGPKTFWVTKYSKTHTCSVADRMAQRKHFTPKYRIDGWRFVVRGGHRDCVVDLELRRCQCGVFDIEKIPCSHAIAAAKDANLHVSTLVCPSYSKNYLYAAYAANIYPKSDVLEAPNTDDTSPANEEEAPNTDDTTPANEEGADKARKCLPPEVKRGRGRQKKSRWQSWLEISRMRGNQPRKLHKDYSCSQCKQPGHTRPNCPG</sequence>
<accession>A0ABQ7LMC8</accession>
<dbReference type="InterPro" id="IPR007527">
    <property type="entry name" value="Znf_SWIM"/>
</dbReference>
<dbReference type="InterPro" id="IPR036875">
    <property type="entry name" value="Znf_CCHC_sf"/>
</dbReference>
<organism evidence="7 8">
    <name type="scientific">Brassica rapa subsp. trilocularis</name>
    <dbReference type="NCBI Taxonomy" id="1813537"/>
    <lineage>
        <taxon>Eukaryota</taxon>
        <taxon>Viridiplantae</taxon>
        <taxon>Streptophyta</taxon>
        <taxon>Embryophyta</taxon>
        <taxon>Tracheophyta</taxon>
        <taxon>Spermatophyta</taxon>
        <taxon>Magnoliopsida</taxon>
        <taxon>eudicotyledons</taxon>
        <taxon>Gunneridae</taxon>
        <taxon>Pentapetalae</taxon>
        <taxon>rosids</taxon>
        <taxon>malvids</taxon>
        <taxon>Brassicales</taxon>
        <taxon>Brassicaceae</taxon>
        <taxon>Brassiceae</taxon>
        <taxon>Brassica</taxon>
    </lineage>
</organism>
<dbReference type="InterPro" id="IPR006564">
    <property type="entry name" value="Znf_PMZ"/>
</dbReference>
<dbReference type="Pfam" id="PF03108">
    <property type="entry name" value="DBD_Tnp_Mut"/>
    <property type="match status" value="1"/>
</dbReference>
<evidence type="ECO:0000313" key="7">
    <source>
        <dbReference type="EMBL" id="KAG5387705.1"/>
    </source>
</evidence>
<dbReference type="Proteomes" id="UP000823674">
    <property type="component" value="Chromosome A08"/>
</dbReference>
<keyword evidence="8" id="KW-1185">Reference proteome</keyword>
<evidence type="ECO:0000256" key="2">
    <source>
        <dbReference type="ARBA" id="ARBA00022771"/>
    </source>
</evidence>
<feature type="compositionally biased region" description="Acidic residues" evidence="5">
    <location>
        <begin position="116"/>
        <end position="153"/>
    </location>
</feature>
<dbReference type="PANTHER" id="PTHR31973">
    <property type="entry name" value="POLYPROTEIN, PUTATIVE-RELATED"/>
    <property type="match status" value="1"/>
</dbReference>
<dbReference type="Pfam" id="PF04434">
    <property type="entry name" value="SWIM"/>
    <property type="match status" value="1"/>
</dbReference>
<dbReference type="PANTHER" id="PTHR31973:SF187">
    <property type="entry name" value="MUTATOR TRANSPOSASE MUDRA PROTEIN"/>
    <property type="match status" value="1"/>
</dbReference>
<keyword evidence="3" id="KW-0862">Zinc</keyword>
<evidence type="ECO:0000256" key="4">
    <source>
        <dbReference type="PROSITE-ProRule" id="PRU00325"/>
    </source>
</evidence>
<comment type="caution">
    <text evidence="7">The sequence shown here is derived from an EMBL/GenBank/DDBJ whole genome shotgun (WGS) entry which is preliminary data.</text>
</comment>
<dbReference type="InterPro" id="IPR004332">
    <property type="entry name" value="Transposase_MuDR"/>
</dbReference>
<dbReference type="SUPFAM" id="SSF57756">
    <property type="entry name" value="Retrovirus zinc finger-like domains"/>
    <property type="match status" value="1"/>
</dbReference>
<protein>
    <recommendedName>
        <fullName evidence="6">SWIM-type domain-containing protein</fullName>
    </recommendedName>
</protein>
<evidence type="ECO:0000256" key="5">
    <source>
        <dbReference type="SAM" id="MobiDB-lite"/>
    </source>
</evidence>
<feature type="region of interest" description="Disordered" evidence="5">
    <location>
        <begin position="419"/>
        <end position="510"/>
    </location>
</feature>